<dbReference type="Gene3D" id="1.10.8.270">
    <property type="entry name" value="putative rabgap domain of human tbc1 domain family member 14 like domains"/>
    <property type="match status" value="1"/>
</dbReference>
<accession>A0A9P7V9N9</accession>
<gene>
    <name evidence="3" type="ORF">KQ657_000683</name>
</gene>
<dbReference type="OrthoDB" id="27140at2759"/>
<dbReference type="PROSITE" id="PS50086">
    <property type="entry name" value="TBC_RABGAP"/>
    <property type="match status" value="1"/>
</dbReference>
<proteinExistence type="predicted"/>
<dbReference type="AlphaFoldDB" id="A0A9P7V9N9"/>
<dbReference type="PANTHER" id="PTHR22957">
    <property type="entry name" value="TBC1 DOMAIN FAMILY MEMBER GTPASE-ACTIVATING PROTEIN"/>
    <property type="match status" value="1"/>
</dbReference>
<comment type="caution">
    <text evidence="3">The sequence shown here is derived from an EMBL/GenBank/DDBJ whole genome shotgun (WGS) entry which is preliminary data.</text>
</comment>
<dbReference type="SMART" id="SM00164">
    <property type="entry name" value="TBC"/>
    <property type="match status" value="1"/>
</dbReference>
<dbReference type="RefSeq" id="XP_043049158.1">
    <property type="nucleotide sequence ID" value="XM_043191515.1"/>
</dbReference>
<keyword evidence="4" id="KW-1185">Reference proteome</keyword>
<organism evidence="3 4">
    <name type="scientific">Scheffersomyces spartinae</name>
    <dbReference type="NCBI Taxonomy" id="45513"/>
    <lineage>
        <taxon>Eukaryota</taxon>
        <taxon>Fungi</taxon>
        <taxon>Dikarya</taxon>
        <taxon>Ascomycota</taxon>
        <taxon>Saccharomycotina</taxon>
        <taxon>Pichiomycetes</taxon>
        <taxon>Debaryomycetaceae</taxon>
        <taxon>Scheffersomyces</taxon>
    </lineage>
</organism>
<dbReference type="InterPro" id="IPR000195">
    <property type="entry name" value="Rab-GAP-TBC_dom"/>
</dbReference>
<feature type="compositionally biased region" description="Polar residues" evidence="1">
    <location>
        <begin position="431"/>
        <end position="444"/>
    </location>
</feature>
<reference evidence="3" key="1">
    <citation type="submission" date="2021-03" db="EMBL/GenBank/DDBJ databases">
        <authorList>
            <person name="Palmer J.M."/>
        </authorList>
    </citation>
    <scope>NUCLEOTIDE SEQUENCE</scope>
    <source>
        <strain evidence="3">ARV_011</strain>
    </source>
</reference>
<evidence type="ECO:0000313" key="4">
    <source>
        <dbReference type="Proteomes" id="UP000790833"/>
    </source>
</evidence>
<feature type="domain" description="Rab-GAP TBC" evidence="2">
    <location>
        <begin position="36"/>
        <end position="327"/>
    </location>
</feature>
<evidence type="ECO:0000259" key="2">
    <source>
        <dbReference type="PROSITE" id="PS50086"/>
    </source>
</evidence>
<name>A0A9P7V9N9_9ASCO</name>
<feature type="region of interest" description="Disordered" evidence="1">
    <location>
        <begin position="431"/>
        <end position="472"/>
    </location>
</feature>
<dbReference type="EMBL" id="JAHMUF010000011">
    <property type="protein sequence ID" value="KAG7193610.1"/>
    <property type="molecule type" value="Genomic_DNA"/>
</dbReference>
<feature type="compositionally biased region" description="Polar residues" evidence="1">
    <location>
        <begin position="462"/>
        <end position="472"/>
    </location>
</feature>
<dbReference type="Gene3D" id="1.10.472.80">
    <property type="entry name" value="Ypt/Rab-GAP domain of gyp1p, domain 3"/>
    <property type="match status" value="1"/>
</dbReference>
<evidence type="ECO:0000256" key="1">
    <source>
        <dbReference type="SAM" id="MobiDB-lite"/>
    </source>
</evidence>
<dbReference type="PANTHER" id="PTHR22957:SF27">
    <property type="entry name" value="TBC1 DOMAIN FAMILY MEMBER 13"/>
    <property type="match status" value="1"/>
</dbReference>
<dbReference type="GeneID" id="66114057"/>
<dbReference type="InterPro" id="IPR035969">
    <property type="entry name" value="Rab-GAP_TBC_sf"/>
</dbReference>
<dbReference type="GO" id="GO:0005096">
    <property type="term" value="F:GTPase activator activity"/>
    <property type="evidence" value="ECO:0007669"/>
    <property type="project" value="TreeGrafter"/>
</dbReference>
<dbReference type="Pfam" id="PF00566">
    <property type="entry name" value="RabGAP-TBC"/>
    <property type="match status" value="1"/>
</dbReference>
<sequence>MIEDKVISRVLLTVNKYSGEISSLKTAVSQGEYTLDCSYYSRLLVWKTVAIVETLQITEWDSKLHSSRVVYHQLSKDTIVPWHSLEPDNPFYVPLAAFAASSTKGRTTISSSRSLKRSAQRELTINDPLSEVEQKISTTGGSHDSDLELLQAIMMDIERLFPGEEFFRDDKHRKQLIEVLYVWSKCNLSIGYKQGIHEILGLIYFNMYKESIQVDKSKTTDKNELTILNLYNQQYLKHDLFTIFNKFMVGGGIITTYYDSERTLIEAIDQFNVYLMKVDQVVYYTLLHKLKLESQLWIMRYFRLLLSREINDLNQSSAYWDLLICTPNLSCIPELMSFCIVVLLIRVKHDILTGDFSECLELLLHYPLQEPIDDPNYFQSFQVLNSTFMIGDILNDAFKLYEQRSHDLKLYELGLKLNKKYNPNLRVSMSFSSAPTTRESSPAKSSMDKPRLPSEEPKGEPTQISNKKLKYTQANLIESRANQAQFEKMRMEMRLKKKVQQMLNSPN</sequence>
<dbReference type="GO" id="GO:0006886">
    <property type="term" value="P:intracellular protein transport"/>
    <property type="evidence" value="ECO:0007669"/>
    <property type="project" value="TreeGrafter"/>
</dbReference>
<evidence type="ECO:0000313" key="3">
    <source>
        <dbReference type="EMBL" id="KAG7193610.1"/>
    </source>
</evidence>
<protein>
    <recommendedName>
        <fullName evidence="2">Rab-GAP TBC domain-containing protein</fullName>
    </recommendedName>
</protein>
<dbReference type="SUPFAM" id="SSF47923">
    <property type="entry name" value="Ypt/Rab-GAP domain of gyp1p"/>
    <property type="match status" value="2"/>
</dbReference>
<dbReference type="Proteomes" id="UP000790833">
    <property type="component" value="Unassembled WGS sequence"/>
</dbReference>
<feature type="compositionally biased region" description="Basic and acidic residues" evidence="1">
    <location>
        <begin position="446"/>
        <end position="459"/>
    </location>
</feature>